<dbReference type="EMBL" id="LJOW01000049">
    <property type="protein sequence ID" value="OBQ43586.1"/>
    <property type="molecule type" value="Genomic_DNA"/>
</dbReference>
<proteinExistence type="predicted"/>
<comment type="caution">
    <text evidence="1">The sequence shown here is derived from an EMBL/GenBank/DDBJ whole genome shotgun (WGS) entry which is preliminary data.</text>
</comment>
<dbReference type="AlphaFoldDB" id="A0A1B7X2I2"/>
<name>A0A1B7X2I2_APHFL</name>
<dbReference type="Proteomes" id="UP000092093">
    <property type="component" value="Unassembled WGS sequence"/>
</dbReference>
<protein>
    <submittedName>
        <fullName evidence="1">Uncharacterized protein</fullName>
    </submittedName>
</protein>
<accession>A0A1B7X2I2</accession>
<gene>
    <name evidence="1" type="ORF">AN484_11640</name>
</gene>
<evidence type="ECO:0000313" key="2">
    <source>
        <dbReference type="Proteomes" id="UP000092093"/>
    </source>
</evidence>
<reference evidence="1 2" key="1">
    <citation type="submission" date="2015-09" db="EMBL/GenBank/DDBJ databases">
        <title>Aphanizomenon flos-aquae WA102.</title>
        <authorList>
            <person name="Driscoll C."/>
        </authorList>
    </citation>
    <scope>NUCLEOTIDE SEQUENCE [LARGE SCALE GENOMIC DNA]</scope>
    <source>
        <strain evidence="1">WA102</strain>
    </source>
</reference>
<organism evidence="1 2">
    <name type="scientific">Aphanizomenon flos-aquae WA102</name>
    <dbReference type="NCBI Taxonomy" id="1710896"/>
    <lineage>
        <taxon>Bacteria</taxon>
        <taxon>Bacillati</taxon>
        <taxon>Cyanobacteriota</taxon>
        <taxon>Cyanophyceae</taxon>
        <taxon>Nostocales</taxon>
        <taxon>Aphanizomenonaceae</taxon>
        <taxon>Aphanizomenon</taxon>
    </lineage>
</organism>
<sequence>MARSYDIADVKVGYVIDGLGKVEEIYSNGNALQFKIDGNYYHERVVTGTLKLAYNKKEITPGKLAKIVNSFTNSDDIKNSGDSRLIKAKKLIDVYFEIKGNTQTYVKHLGWGLSSVNAEFKFLYDQGFYREAVGGFVPKNAFFKCWADLLKRANRKGIICKGRIKTWFFMSQYLKMLKTISFVLSIFKYQADSFILVFPSQFSSLSPKFL</sequence>
<evidence type="ECO:0000313" key="1">
    <source>
        <dbReference type="EMBL" id="OBQ43586.1"/>
    </source>
</evidence>